<dbReference type="SMART" id="SM00242">
    <property type="entry name" value="MYSc"/>
    <property type="match status" value="1"/>
</dbReference>
<dbReference type="PRINTS" id="PR00193">
    <property type="entry name" value="MYOSINHEAVY"/>
</dbReference>
<feature type="coiled-coil region" evidence="9">
    <location>
        <begin position="331"/>
        <end position="386"/>
    </location>
</feature>
<dbReference type="PANTHER" id="PTHR13140">
    <property type="entry name" value="MYOSIN"/>
    <property type="match status" value="1"/>
</dbReference>
<dbReference type="FunFam" id="1.10.10.820:FF:000001">
    <property type="entry name" value="Myosin heavy chain"/>
    <property type="match status" value="1"/>
</dbReference>
<keyword evidence="9" id="KW-0175">Coiled coil</keyword>
<evidence type="ECO:0000259" key="12">
    <source>
        <dbReference type="PROSITE" id="PS51016"/>
    </source>
</evidence>
<dbReference type="Proteomes" id="UP001230188">
    <property type="component" value="Unassembled WGS sequence"/>
</dbReference>
<keyword evidence="2" id="KW-0963">Cytoplasm</keyword>
<comment type="caution">
    <text evidence="14">The sequence shown here is derived from an EMBL/GenBank/DDBJ whole genome shotgun (WGS) entry which is preliminary data.</text>
</comment>
<evidence type="ECO:0000256" key="4">
    <source>
        <dbReference type="ARBA" id="ARBA00022840"/>
    </source>
</evidence>
<keyword evidence="5 8" id="KW-0518">Myosin</keyword>
<dbReference type="Gene3D" id="1.20.5.4820">
    <property type="match status" value="1"/>
</dbReference>
<dbReference type="SMART" id="SM00295">
    <property type="entry name" value="B41"/>
    <property type="match status" value="1"/>
</dbReference>
<feature type="coiled-coil region" evidence="9">
    <location>
        <begin position="1289"/>
        <end position="1316"/>
    </location>
</feature>
<evidence type="ECO:0000256" key="3">
    <source>
        <dbReference type="ARBA" id="ARBA00022741"/>
    </source>
</evidence>
<accession>A0AAD7XKF9</accession>
<dbReference type="PANTHER" id="PTHR13140:SF706">
    <property type="entry name" value="DILUTE CLASS UNCONVENTIONAL MYOSIN, ISOFORM C"/>
    <property type="match status" value="1"/>
</dbReference>
<dbReference type="InterPro" id="IPR002404">
    <property type="entry name" value="IRS_PTB"/>
</dbReference>
<feature type="domain" description="MyTH4" evidence="12">
    <location>
        <begin position="1684"/>
        <end position="1834"/>
    </location>
</feature>
<dbReference type="Gene3D" id="1.10.10.820">
    <property type="match status" value="1"/>
</dbReference>
<evidence type="ECO:0000256" key="10">
    <source>
        <dbReference type="SAM" id="MobiDB-lite"/>
    </source>
</evidence>
<dbReference type="Pfam" id="PF00784">
    <property type="entry name" value="MyTH4"/>
    <property type="match status" value="1"/>
</dbReference>
<evidence type="ECO:0000256" key="6">
    <source>
        <dbReference type="ARBA" id="ARBA00023175"/>
    </source>
</evidence>
<dbReference type="GO" id="GO:0005737">
    <property type="term" value="C:cytoplasm"/>
    <property type="evidence" value="ECO:0007669"/>
    <property type="project" value="TreeGrafter"/>
</dbReference>
<feature type="region of interest" description="Actin-binding" evidence="8">
    <location>
        <begin position="1013"/>
        <end position="1035"/>
    </location>
</feature>
<feature type="coiled-coil region" evidence="9">
    <location>
        <begin position="274"/>
        <end position="301"/>
    </location>
</feature>
<organism evidence="14 15">
    <name type="scientific">Chrysophaeum taylorii</name>
    <dbReference type="NCBI Taxonomy" id="2483200"/>
    <lineage>
        <taxon>Eukaryota</taxon>
        <taxon>Sar</taxon>
        <taxon>Stramenopiles</taxon>
        <taxon>Ochrophyta</taxon>
        <taxon>Pelagophyceae</taxon>
        <taxon>Pelagomonadales</taxon>
        <taxon>Pelagomonadaceae</taxon>
        <taxon>Chrysophaeum</taxon>
    </lineage>
</organism>
<dbReference type="Gene3D" id="2.30.29.30">
    <property type="entry name" value="Pleckstrin-homology domain (PH domain)/Phosphotyrosine-binding domain (PTB)"/>
    <property type="match status" value="1"/>
</dbReference>
<gene>
    <name evidence="14" type="ORF">CTAYLR_005941</name>
</gene>
<dbReference type="Pfam" id="PF00063">
    <property type="entry name" value="Myosin_head"/>
    <property type="match status" value="1"/>
</dbReference>
<dbReference type="GO" id="GO:0016459">
    <property type="term" value="C:myosin complex"/>
    <property type="evidence" value="ECO:0007669"/>
    <property type="project" value="UniProtKB-KW"/>
</dbReference>
<dbReference type="SMART" id="SM00139">
    <property type="entry name" value="MyTH4"/>
    <property type="match status" value="1"/>
</dbReference>
<dbReference type="InterPro" id="IPR019749">
    <property type="entry name" value="Band_41_domain"/>
</dbReference>
<dbReference type="InterPro" id="IPR000299">
    <property type="entry name" value="FERM_domain"/>
</dbReference>
<dbReference type="GO" id="GO:0016020">
    <property type="term" value="C:membrane"/>
    <property type="evidence" value="ECO:0007669"/>
    <property type="project" value="TreeGrafter"/>
</dbReference>
<keyword evidence="6 8" id="KW-0505">Motor protein</keyword>
<dbReference type="CDD" id="cd00124">
    <property type="entry name" value="MYSc"/>
    <property type="match status" value="1"/>
</dbReference>
<dbReference type="InterPro" id="IPR036961">
    <property type="entry name" value="Kinesin_motor_dom_sf"/>
</dbReference>
<dbReference type="Pfam" id="PF02174">
    <property type="entry name" value="IRS"/>
    <property type="match status" value="1"/>
</dbReference>
<name>A0AAD7XKF9_9STRA</name>
<evidence type="ECO:0000313" key="15">
    <source>
        <dbReference type="Proteomes" id="UP001230188"/>
    </source>
</evidence>
<feature type="compositionally biased region" description="Basic and acidic residues" evidence="10">
    <location>
        <begin position="173"/>
        <end position="195"/>
    </location>
</feature>
<comment type="subcellular location">
    <subcellularLocation>
        <location evidence="1">Cytoplasm</location>
    </subcellularLocation>
</comment>
<dbReference type="Gene3D" id="3.40.850.10">
    <property type="entry name" value="Kinesin motor domain"/>
    <property type="match status" value="1"/>
</dbReference>
<dbReference type="GO" id="GO:0051015">
    <property type="term" value="F:actin filament binding"/>
    <property type="evidence" value="ECO:0007669"/>
    <property type="project" value="TreeGrafter"/>
</dbReference>
<feature type="region of interest" description="Disordered" evidence="10">
    <location>
        <begin position="162"/>
        <end position="231"/>
    </location>
</feature>
<dbReference type="GO" id="GO:0000146">
    <property type="term" value="F:microfilament motor activity"/>
    <property type="evidence" value="ECO:0007669"/>
    <property type="project" value="TreeGrafter"/>
</dbReference>
<feature type="compositionally biased region" description="Basic and acidic residues" evidence="10">
    <location>
        <begin position="1610"/>
        <end position="1620"/>
    </location>
</feature>
<protein>
    <submittedName>
        <fullName evidence="14">Uncharacterized protein</fullName>
    </submittedName>
</protein>
<sequence>MRGVLKRRSLGEDGLWRWEKVDVDISRGILRIADERRLVERATTWRQTSKTTPRGFDVRVVGDEVVSFIAETADFAADWVHAINAAVTSMPPVQETEDEERGCSVANATAPEIDERRLVSSQQGRSVRNEGRSSLDDLDTNERLVYQQGRQRLVRDGKRVLAGHASPGGAVQQKERGAGDHRLRDERPVEYKERFATTQQSASLRKEEPPEDEDDDRRELARSDPAARELPDERRELFVTVAAQHAVIAEDTRALLPTSERLVAESHELRATVSAQHAAVAAGLEAELAEARKELAQLTMQRVADAEAQATARREESECVRTLERRCDADARRAEKHAKRLEDRVVALTARLSAADDRAEAAELQLEGVESKMLTLRRRLDTAQDEAQRQATACEPHESDLHVPAKVVAQDGGVLRVETDEGVMRTVEAANAIGLDEQCLSPKIDDLIMLNELNEKSILHSLRIRFKEDQIYTKVSSILVSVNPFKLLPIYTPEMMDQYRDGSRGKPPHVFGIAIDAYLAMVNDRQNQSIVISGESGAGKSEATKLILQVIADASSQRGDHSVAIEQRILQATPILEAMGNAMTVRNNNSSRFGKLISIKFHANGAIVGASIVDYLLEKSRVASQAQGERNYHVFYELLAGCDHALKHRLQLTDASEYHCLNQSGATTIEGRSDENEFETMLRAMRTLEYSQAEREAVFDMIGAVLHLSNIKFDVESKATEEDGSRIHNADVLSLASSLLGLDSNALSKALTKRNVGSHSVILISYNIEQAAATRDATCKAIYGGVFRWTVGKINSSFDCHTGMDSATIASVLDIFGFESFENNSFEQLCINYCNEKLQGYFNDFVFRLEIDVYAAEAVEVLGSEFKDNQETLDLLEKRGVGIFAMLDEELSVPKGSDAGFLAKVVRAHDKHSSFFKPTAKNCSNKELQRVAFGIGHYAGKVIYNTTHFLEKNKDQLHHDVHRVLASSKKNRFMVDDVLPPVEVSSGRKNRTAARKGNTAAMATLGTQFKTQLKELMRTLNSTSPHFVRCMKPNKEKQGDVFDSAMMLEQMCYSGLLEVCRIRKMGYPVRHDFGSFVKRYTCLAPGTNDLDGLVDLLVMNDLLAKSQWAKGKTKIFMRTHQAFKLDLARDEALAAIVTVIQKIARRAIHRKRFRDMKLIVDRITKAIIMREEEPLAEALEEMCGELPYGGQHLSTVQEGKCLLVRLQEEKRVEALLRAAIEARDKSAILSAIAVATTMSFEPDDFAIANEVIARLEREANIKEKLKAAIASRDRQVLTGLLDQIQDVELDDIVRQARTLKARLDDEEKAILSLEEAIQARSISNLDAYVAKCVELGLFHIPQVKQAQKLHQQLTAEKTAFARVNAGAAIITTPKDLNAETEEATLDARLGEEIYLIAKLGEALDTHDMETLATHYRDAISRGLTTGSRVQEARILLERDQLVQKATAMLDECLASNEASSTNPVKSLEALNEALETAIQLGLVGDKVRRATDLRDSTAEMTEVLSEVTAACGTLRIRAESPSGITDDDLAPLETALARAESIGVGGAAVAGAKRLKDKMKKQLEIQVQLIDALEQKDRNALRRALDAALEHVEVSLSILDEVEAELKRSDAEFRSRKRPSDDDDDDAASPLDHEERNRISKQRRDRASNPKFAFQKYGALRSPDSYAKGFILNKKKVKDSMLKWQSTLIPRSLIELNGSKANDLALNIHRSLLGYAGDKAMTFTATLAHDILQKGQDPEIRDEIYVQIMKQLTSNPTSTSVALYWQVMCMCVSTFAPSIALEDHVVHFLLTALRTAKGSAVQNYARYSLHNLEDLLESGASRAVPSVDEIQAYAERPPVLADILLVDGTILVEDLAVIPSTDCDNICEHCAEILSLRDDRRFHFGIFVYDESGNDDDDDGQACSEIIRTPSPLQGTDYLGDVVVQKSRQNRNFRFVYKRKIFLPAHNLHSSTDVMIFQRLVYLQAEDEVINRGNLPIQEEQKAIQLAAISMAIALAGDCPDSTDALVAMSNPAMVDFLPLEWRDIIDVTSLAHKIHAYHQSLKPAAPNVIEALRRDFIEAIWNHELYGAHFFHCHKVEHNNQTEMLRNFPERVTIAFNAHGCFIFDASDTLLLKFPYEDLYRWGSSLTLISLDVCDRATESNFELRLSTPQAHDVAAIILDHINAIVAEKEASSNVYSV</sequence>
<feature type="domain" description="Myosin motor" evidence="13">
    <location>
        <begin position="442"/>
        <end position="1130"/>
    </location>
</feature>
<dbReference type="InterPro" id="IPR011993">
    <property type="entry name" value="PH-like_dom_sf"/>
</dbReference>
<dbReference type="InterPro" id="IPR038185">
    <property type="entry name" value="MyTH4_dom_sf"/>
</dbReference>
<keyword evidence="15" id="KW-1185">Reference proteome</keyword>
<dbReference type="GO" id="GO:0007015">
    <property type="term" value="P:actin filament organization"/>
    <property type="evidence" value="ECO:0007669"/>
    <property type="project" value="TreeGrafter"/>
</dbReference>
<feature type="domain" description="FERM" evidence="11">
    <location>
        <begin position="1839"/>
        <end position="2170"/>
    </location>
</feature>
<evidence type="ECO:0000256" key="7">
    <source>
        <dbReference type="ARBA" id="ARBA00023203"/>
    </source>
</evidence>
<dbReference type="InterPro" id="IPR027417">
    <property type="entry name" value="P-loop_NTPase"/>
</dbReference>
<dbReference type="Gene3D" id="1.20.120.720">
    <property type="entry name" value="Myosin VI head, motor domain, U50 subdomain"/>
    <property type="match status" value="1"/>
</dbReference>
<dbReference type="PROSITE" id="PS51016">
    <property type="entry name" value="MYTH4"/>
    <property type="match status" value="1"/>
</dbReference>
<evidence type="ECO:0000256" key="1">
    <source>
        <dbReference type="ARBA" id="ARBA00004496"/>
    </source>
</evidence>
<evidence type="ECO:0000259" key="11">
    <source>
        <dbReference type="PROSITE" id="PS50057"/>
    </source>
</evidence>
<dbReference type="PROSITE" id="PS50057">
    <property type="entry name" value="FERM_3"/>
    <property type="match status" value="1"/>
</dbReference>
<dbReference type="Gene3D" id="1.25.40.530">
    <property type="entry name" value="MyTH4 domain"/>
    <property type="match status" value="1"/>
</dbReference>
<evidence type="ECO:0000256" key="2">
    <source>
        <dbReference type="ARBA" id="ARBA00022490"/>
    </source>
</evidence>
<keyword evidence="3 8" id="KW-0547">Nucleotide-binding</keyword>
<evidence type="ECO:0000256" key="5">
    <source>
        <dbReference type="ARBA" id="ARBA00023123"/>
    </source>
</evidence>
<reference evidence="14" key="1">
    <citation type="submission" date="2023-01" db="EMBL/GenBank/DDBJ databases">
        <title>Metagenome sequencing of chrysophaentin producing Chrysophaeum taylorii.</title>
        <authorList>
            <person name="Davison J."/>
            <person name="Bewley C."/>
        </authorList>
    </citation>
    <scope>NUCLEOTIDE SEQUENCE</scope>
    <source>
        <strain evidence="14">NIES-1699</strain>
    </source>
</reference>
<feature type="region of interest" description="Disordered" evidence="10">
    <location>
        <begin position="1610"/>
        <end position="1647"/>
    </location>
</feature>
<keyword evidence="7 8" id="KW-0009">Actin-binding</keyword>
<dbReference type="SUPFAM" id="SSF52540">
    <property type="entry name" value="P-loop containing nucleoside triphosphate hydrolases"/>
    <property type="match status" value="1"/>
</dbReference>
<evidence type="ECO:0000256" key="8">
    <source>
        <dbReference type="PROSITE-ProRule" id="PRU00782"/>
    </source>
</evidence>
<dbReference type="Gene3D" id="1.20.58.530">
    <property type="match status" value="1"/>
</dbReference>
<feature type="region of interest" description="Disordered" evidence="10">
    <location>
        <begin position="92"/>
        <end position="143"/>
    </location>
</feature>
<keyword evidence="4 8" id="KW-0067">ATP-binding</keyword>
<evidence type="ECO:0000259" key="13">
    <source>
        <dbReference type="PROSITE" id="PS51456"/>
    </source>
</evidence>
<proteinExistence type="inferred from homology"/>
<dbReference type="InterPro" id="IPR000857">
    <property type="entry name" value="MyTH4_dom"/>
</dbReference>
<dbReference type="EMBL" id="JAQMWT010000432">
    <property type="protein sequence ID" value="KAJ8601424.1"/>
    <property type="molecule type" value="Genomic_DNA"/>
</dbReference>
<dbReference type="InterPro" id="IPR001609">
    <property type="entry name" value="Myosin_head_motor_dom-like"/>
</dbReference>
<feature type="compositionally biased region" description="Basic and acidic residues" evidence="10">
    <location>
        <begin position="217"/>
        <end position="231"/>
    </location>
</feature>
<dbReference type="GO" id="GO:0005524">
    <property type="term" value="F:ATP binding"/>
    <property type="evidence" value="ECO:0007669"/>
    <property type="project" value="UniProtKB-UniRule"/>
</dbReference>
<evidence type="ECO:0000256" key="9">
    <source>
        <dbReference type="SAM" id="Coils"/>
    </source>
</evidence>
<dbReference type="PROSITE" id="PS51456">
    <property type="entry name" value="MYOSIN_MOTOR"/>
    <property type="match status" value="1"/>
</dbReference>
<comment type="similarity">
    <text evidence="8">Belongs to the TRAFAC class myosin-kinesin ATPase superfamily. Myosin family.</text>
</comment>
<feature type="binding site" evidence="8">
    <location>
        <begin position="534"/>
        <end position="541"/>
    </location>
    <ligand>
        <name>ATP</name>
        <dbReference type="ChEBI" id="CHEBI:30616"/>
    </ligand>
</feature>
<evidence type="ECO:0000313" key="14">
    <source>
        <dbReference type="EMBL" id="KAJ8601424.1"/>
    </source>
</evidence>